<dbReference type="EMBL" id="LAZR01013018">
    <property type="protein sequence ID" value="KKM23965.1"/>
    <property type="molecule type" value="Genomic_DNA"/>
</dbReference>
<organism evidence="2">
    <name type="scientific">marine sediment metagenome</name>
    <dbReference type="NCBI Taxonomy" id="412755"/>
    <lineage>
        <taxon>unclassified sequences</taxon>
        <taxon>metagenomes</taxon>
        <taxon>ecological metagenomes</taxon>
    </lineage>
</organism>
<accession>A0A0F9L8W1</accession>
<comment type="caution">
    <text evidence="2">The sequence shown here is derived from an EMBL/GenBank/DDBJ whole genome shotgun (WGS) entry which is preliminary data.</text>
</comment>
<sequence>MSPEAGVELITDKPNGTDTNADKQNTDITKDPSPIPENWKEWIPQDIRDTPVIKETKDITAMAKRLVDSQSMLGKSIKLPADGDTTGFDELYNKLGRPEKVDGYKITRPDMPEGMIYDENLEKSFLEVAHKVGLNSSQVNAAIAWNQSQVLAQAQTQAEAAKDAVSQLKHDWGTAFDERLEITERVVDQFGEGETSADSIKDNPALIKLIYNMGKDLLESQAGGKGGLGTLTMSPKEALAKINELNRDKEFMDAYNNRKNMGHQGAVDEMEQLHKMAYPEEG</sequence>
<feature type="compositionally biased region" description="Basic and acidic residues" evidence="1">
    <location>
        <begin position="20"/>
        <end position="30"/>
    </location>
</feature>
<feature type="region of interest" description="Disordered" evidence="1">
    <location>
        <begin position="1"/>
        <end position="39"/>
    </location>
</feature>
<gene>
    <name evidence="2" type="ORF">LCGC14_1609820</name>
</gene>
<reference evidence="2" key="1">
    <citation type="journal article" date="2015" name="Nature">
        <title>Complex archaea that bridge the gap between prokaryotes and eukaryotes.</title>
        <authorList>
            <person name="Spang A."/>
            <person name="Saw J.H."/>
            <person name="Jorgensen S.L."/>
            <person name="Zaremba-Niedzwiedzka K."/>
            <person name="Martijn J."/>
            <person name="Lind A.E."/>
            <person name="van Eijk R."/>
            <person name="Schleper C."/>
            <person name="Guy L."/>
            <person name="Ettema T.J."/>
        </authorList>
    </citation>
    <scope>NUCLEOTIDE SEQUENCE</scope>
</reference>
<evidence type="ECO:0000256" key="1">
    <source>
        <dbReference type="SAM" id="MobiDB-lite"/>
    </source>
</evidence>
<evidence type="ECO:0000313" key="2">
    <source>
        <dbReference type="EMBL" id="KKM23965.1"/>
    </source>
</evidence>
<dbReference type="AlphaFoldDB" id="A0A0F9L8W1"/>
<name>A0A0F9L8W1_9ZZZZ</name>
<protein>
    <submittedName>
        <fullName evidence="2">Uncharacterized protein</fullName>
    </submittedName>
</protein>
<proteinExistence type="predicted"/>